<keyword evidence="3" id="KW-1185">Reference proteome</keyword>
<organism evidence="2 3">
    <name type="scientific">Digitaria exilis</name>
    <dbReference type="NCBI Taxonomy" id="1010633"/>
    <lineage>
        <taxon>Eukaryota</taxon>
        <taxon>Viridiplantae</taxon>
        <taxon>Streptophyta</taxon>
        <taxon>Embryophyta</taxon>
        <taxon>Tracheophyta</taxon>
        <taxon>Spermatophyta</taxon>
        <taxon>Magnoliopsida</taxon>
        <taxon>Liliopsida</taxon>
        <taxon>Poales</taxon>
        <taxon>Poaceae</taxon>
        <taxon>PACMAD clade</taxon>
        <taxon>Panicoideae</taxon>
        <taxon>Panicodae</taxon>
        <taxon>Paniceae</taxon>
        <taxon>Anthephorinae</taxon>
        <taxon>Digitaria</taxon>
    </lineage>
</organism>
<evidence type="ECO:0000259" key="1">
    <source>
        <dbReference type="Pfam" id="PF07762"/>
    </source>
</evidence>
<evidence type="ECO:0000313" key="2">
    <source>
        <dbReference type="EMBL" id="KAF8711119.1"/>
    </source>
</evidence>
<gene>
    <name evidence="2" type="ORF">HU200_029125</name>
</gene>
<protein>
    <recommendedName>
        <fullName evidence="1">DUF1618 domain-containing protein</fullName>
    </recommendedName>
</protein>
<evidence type="ECO:0000313" key="3">
    <source>
        <dbReference type="Proteomes" id="UP000636709"/>
    </source>
</evidence>
<reference evidence="2" key="1">
    <citation type="submission" date="2020-07" db="EMBL/GenBank/DDBJ databases">
        <title>Genome sequence and genetic diversity analysis of an under-domesticated orphan crop, white fonio (Digitaria exilis).</title>
        <authorList>
            <person name="Bennetzen J.L."/>
            <person name="Chen S."/>
            <person name="Ma X."/>
            <person name="Wang X."/>
            <person name="Yssel A.E.J."/>
            <person name="Chaluvadi S.R."/>
            <person name="Johnson M."/>
            <person name="Gangashetty P."/>
            <person name="Hamidou F."/>
            <person name="Sanogo M.D."/>
            <person name="Zwaenepoel A."/>
            <person name="Wallace J."/>
            <person name="Van De Peer Y."/>
            <person name="Van Deynze A."/>
        </authorList>
    </citation>
    <scope>NUCLEOTIDE SEQUENCE</scope>
    <source>
        <tissue evidence="2">Leaves</tissue>
    </source>
</reference>
<dbReference type="OrthoDB" id="696340at2759"/>
<feature type="domain" description="DUF1618" evidence="1">
    <location>
        <begin position="97"/>
        <end position="161"/>
    </location>
</feature>
<dbReference type="AlphaFoldDB" id="A0A835ERX5"/>
<dbReference type="PANTHER" id="PTHR33074:SF124">
    <property type="entry name" value="DUF1618 DOMAIN-CONTAINING PROTEIN"/>
    <property type="match status" value="1"/>
</dbReference>
<dbReference type="EMBL" id="JACEFO010001753">
    <property type="protein sequence ID" value="KAF8711119.1"/>
    <property type="molecule type" value="Genomic_DNA"/>
</dbReference>
<comment type="caution">
    <text evidence="2">The sequence shown here is derived from an EMBL/GenBank/DDBJ whole genome shotgun (WGS) entry which is preliminary data.</text>
</comment>
<dbReference type="Pfam" id="PF07762">
    <property type="entry name" value="DUF1618"/>
    <property type="match status" value="1"/>
</dbReference>
<dbReference type="Proteomes" id="UP000636709">
    <property type="component" value="Unassembled WGS sequence"/>
</dbReference>
<proteinExistence type="predicted"/>
<dbReference type="PANTHER" id="PTHR33074">
    <property type="entry name" value="EXPRESSED PROTEIN-RELATED"/>
    <property type="match status" value="1"/>
</dbReference>
<dbReference type="InterPro" id="IPR011676">
    <property type="entry name" value="DUF1618"/>
</dbReference>
<accession>A0A835ERX5</accession>
<sequence length="264" mass="29210">MQHHLDEYRTGLLRRSGEDDEFAVAELKLVEAASEDTPEKKQKQKQMVAELLLFRHGRWSVERPKTINGEGEHAAADLLSSWTTRTVLPVGDADLCWVDLYRGLLLCRVFDKCPVLRHVPLPVEAMEMEPLTGPGSARNVCVTGGGHMVKLVVVFPRNGASSSKEGYTDLIPSLVMDAVDEARKNDAGNSAPSSCKSLPEPGMHASDILAGFQEVPSYGLDRDDMVKAYNILGLDNGRRIRSLLGLPKNMRKDWLLMEIKSMIA</sequence>
<name>A0A835ERX5_9POAL</name>